<evidence type="ECO:0008006" key="3">
    <source>
        <dbReference type="Google" id="ProtNLM"/>
    </source>
</evidence>
<evidence type="ECO:0000313" key="2">
    <source>
        <dbReference type="Proteomes" id="UP000676325"/>
    </source>
</evidence>
<dbReference type="AlphaFoldDB" id="A0A941IGM1"/>
<name>A0A941IGM1_9ACTN</name>
<dbReference type="EMBL" id="JAGSOH010000037">
    <property type="protein sequence ID" value="MBR7827550.1"/>
    <property type="molecule type" value="Genomic_DNA"/>
</dbReference>
<protein>
    <recommendedName>
        <fullName evidence="3">IrrE N-terminal-like domain-containing protein</fullName>
    </recommendedName>
</protein>
<reference evidence="1" key="1">
    <citation type="submission" date="2021-04" db="EMBL/GenBank/DDBJ databases">
        <title>Genome based classification of Actinospica acidithermotolerans sp. nov., an actinobacterium isolated from an Indonesian hot spring.</title>
        <authorList>
            <person name="Kusuma A.B."/>
            <person name="Putra K.E."/>
            <person name="Nafisah S."/>
            <person name="Loh J."/>
            <person name="Nouioui I."/>
            <person name="Goodfellow M."/>
        </authorList>
    </citation>
    <scope>NUCLEOTIDE SEQUENCE</scope>
    <source>
        <strain evidence="1">MGRD01-02</strain>
    </source>
</reference>
<sequence>MNREQSRKECTALAEGLWLPDPFELAEFCSWFGRQQGRDVVLLSHAMAVGGLCGTWMRTAQADYVFYEASTSKLHQTHIVLHELAHILRRHVPGSELSKDLVRTIAPGIRASDVFRVLGRDSYNDDDEFEAELIATLILRRIGRQKTREAPKATNPTAEEIIARITNSLSRGDQ</sequence>
<keyword evidence="2" id="KW-1185">Reference proteome</keyword>
<dbReference type="RefSeq" id="WP_212518693.1">
    <property type="nucleotide sequence ID" value="NZ_JAGSOH010000037.1"/>
</dbReference>
<comment type="caution">
    <text evidence="1">The sequence shown here is derived from an EMBL/GenBank/DDBJ whole genome shotgun (WGS) entry which is preliminary data.</text>
</comment>
<dbReference type="Proteomes" id="UP000676325">
    <property type="component" value="Unassembled WGS sequence"/>
</dbReference>
<proteinExistence type="predicted"/>
<evidence type="ECO:0000313" key="1">
    <source>
        <dbReference type="EMBL" id="MBR7827550.1"/>
    </source>
</evidence>
<organism evidence="1 2">
    <name type="scientific">Actinospica acidithermotolerans</name>
    <dbReference type="NCBI Taxonomy" id="2828514"/>
    <lineage>
        <taxon>Bacteria</taxon>
        <taxon>Bacillati</taxon>
        <taxon>Actinomycetota</taxon>
        <taxon>Actinomycetes</taxon>
        <taxon>Catenulisporales</taxon>
        <taxon>Actinospicaceae</taxon>
        <taxon>Actinospica</taxon>
    </lineage>
</organism>
<accession>A0A941IGM1</accession>
<gene>
    <name evidence="1" type="ORF">KDK95_14625</name>
</gene>